<dbReference type="KEGG" id="mko:MKLM6_0831"/>
<dbReference type="InterPro" id="IPR012337">
    <property type="entry name" value="RNaseH-like_sf"/>
</dbReference>
<dbReference type="AlphaFoldDB" id="A0A291IFJ3"/>
<feature type="region of interest" description="Disordered" evidence="1">
    <location>
        <begin position="78"/>
        <end position="102"/>
    </location>
</feature>
<feature type="domain" description="Transposase-like Mu C-terminal" evidence="2">
    <location>
        <begin position="543"/>
        <end position="601"/>
    </location>
</feature>
<dbReference type="Gene3D" id="3.30.420.10">
    <property type="entry name" value="Ribonuclease H-like superfamily/Ribonuclease H"/>
    <property type="match status" value="1"/>
</dbReference>
<keyword evidence="4" id="KW-1185">Reference proteome</keyword>
<dbReference type="Pfam" id="PF09299">
    <property type="entry name" value="Mu-transpos_C"/>
    <property type="match status" value="1"/>
</dbReference>
<evidence type="ECO:0000313" key="3">
    <source>
        <dbReference type="EMBL" id="OAI29800.1"/>
    </source>
</evidence>
<dbReference type="Proteomes" id="UP000077734">
    <property type="component" value="Unassembled WGS sequence"/>
</dbReference>
<sequence>MTKLYQKPATLDEIAKAVGKHKATIERWANEGGWISSEGTSRGRHKKRLYALKDLPAHIREAVEHKRHDDEVRQFHEEQQAKAAVSASNQTEAETGKALTVSPAKAKALKRAGPNDNQGDTFDKQREHALAIQTVMRWLDSHPSGKQAKALRELNYRYHHGALPSHLMAALERCKQKKSGKARSNDILAKGTVEKWRVRFREQGDYVPNVKAPDLTFKPWHDDLMEMIANNPSKKTLQWMVEKLVEKYGSKVVNYRKAHYWCRTKLSKYEITKGQNSGMALKAHLAYRPRSAAGMMPWDEIHADGWATHFTAPHPRTGDYVTYEVWDFHDVATRYVPPLSIGLRECYEVIARGIENAIRDNGVMSILQTDSTKIVKNNAKFTGDDLTSLANRIGFEIKHPVMVGNAHANGIPENFHAWLDRESREIATYQGKKMDRNTHRLVGKLTKQMVKAAAVGNTGHYEMLKTEAEKISGGIVFTSPDEALAWLESKRQKWNNKPHSALKQISDPETGKMRHQTPLEALNEFKANGWEPVMIAGATLIDIFREKAKVKVRKGIVKPYANMLFHHKDLYAYEGEEVLVCYDRMDYRQVWVRNLKGQLICVAPHWEASPYRTQTAQQAADEKRGKAQIRLRENAIEDIRRKSGLDDQGNVIEGEAKRVVPFELPEPEPEKRAIEFNQVPEHLEQKLNFAETCKFLYGDQEDEEEAKSNKPASSF</sequence>
<evidence type="ECO:0000313" key="4">
    <source>
        <dbReference type="Proteomes" id="UP000077734"/>
    </source>
</evidence>
<proteinExistence type="predicted"/>
<name>A0A291IFJ3_9GAMM</name>
<dbReference type="InterPro" id="IPR009004">
    <property type="entry name" value="Transposase_Mu_C"/>
</dbReference>
<protein>
    <recommendedName>
        <fullName evidence="2">Transposase-like Mu C-terminal domain-containing protein</fullName>
    </recommendedName>
</protein>
<dbReference type="InterPro" id="IPR036397">
    <property type="entry name" value="RNaseH_sf"/>
</dbReference>
<comment type="caution">
    <text evidence="3">The sequence shown here is derived from an EMBL/GenBank/DDBJ whole genome shotgun (WGS) entry which is preliminary data.</text>
</comment>
<accession>A0A291IFJ3</accession>
<evidence type="ECO:0000256" key="1">
    <source>
        <dbReference type="SAM" id="MobiDB-lite"/>
    </source>
</evidence>
<dbReference type="GO" id="GO:0003676">
    <property type="term" value="F:nucleic acid binding"/>
    <property type="evidence" value="ECO:0007669"/>
    <property type="project" value="InterPro"/>
</dbReference>
<organism evidence="3 4">
    <name type="scientific">Methylomonas koyamae</name>
    <dbReference type="NCBI Taxonomy" id="702114"/>
    <lineage>
        <taxon>Bacteria</taxon>
        <taxon>Pseudomonadati</taxon>
        <taxon>Pseudomonadota</taxon>
        <taxon>Gammaproteobacteria</taxon>
        <taxon>Methylococcales</taxon>
        <taxon>Methylococcaceae</taxon>
        <taxon>Methylomonas</taxon>
    </lineage>
</organism>
<evidence type="ECO:0000259" key="2">
    <source>
        <dbReference type="Pfam" id="PF09299"/>
    </source>
</evidence>
<gene>
    <name evidence="3" type="ORF">A1356_22875</name>
</gene>
<dbReference type="EMBL" id="LUUL01000025">
    <property type="protein sequence ID" value="OAI29800.1"/>
    <property type="molecule type" value="Genomic_DNA"/>
</dbReference>
<dbReference type="RefSeq" id="WP_082889341.1">
    <property type="nucleotide sequence ID" value="NZ_CP023669.1"/>
</dbReference>
<reference evidence="3 4" key="1">
    <citation type="submission" date="2016-03" db="EMBL/GenBank/DDBJ databases">
        <authorList>
            <person name="Heylen K."/>
            <person name="De Vos P."/>
            <person name="Vekeman B."/>
        </authorList>
    </citation>
    <scope>NUCLEOTIDE SEQUENCE [LARGE SCALE GENOMIC DNA]</scope>
    <source>
        <strain evidence="3 4">R-49807</strain>
    </source>
</reference>
<dbReference type="SUPFAM" id="SSF50610">
    <property type="entry name" value="mu transposase, C-terminal domain"/>
    <property type="match status" value="1"/>
</dbReference>
<dbReference type="InterPro" id="IPR015378">
    <property type="entry name" value="Transposase-like_Mu_C"/>
</dbReference>
<dbReference type="SUPFAM" id="SSF53098">
    <property type="entry name" value="Ribonuclease H-like"/>
    <property type="match status" value="1"/>
</dbReference>